<dbReference type="Pfam" id="PF24883">
    <property type="entry name" value="NPHP3_N"/>
    <property type="match status" value="1"/>
</dbReference>
<dbReference type="Proteomes" id="UP000027222">
    <property type="component" value="Unassembled WGS sequence"/>
</dbReference>
<name>A0A067SQZ1_GALM3</name>
<gene>
    <name evidence="3" type="ORF">GALMADRAFT_145123</name>
</gene>
<accession>A0A067SQZ1</accession>
<dbReference type="OrthoDB" id="4760524at2759"/>
<dbReference type="PANTHER" id="PTHR10039">
    <property type="entry name" value="AMELOGENIN"/>
    <property type="match status" value="1"/>
</dbReference>
<keyword evidence="4" id="KW-1185">Reference proteome</keyword>
<dbReference type="PANTHER" id="PTHR10039:SF17">
    <property type="entry name" value="FUNGAL STAND N-TERMINAL GOODBYE DOMAIN-CONTAINING PROTEIN-RELATED"/>
    <property type="match status" value="1"/>
</dbReference>
<dbReference type="AlphaFoldDB" id="A0A067SQZ1"/>
<dbReference type="InterPro" id="IPR056884">
    <property type="entry name" value="NPHP3-like_N"/>
</dbReference>
<feature type="domain" description="NACHT" evidence="2">
    <location>
        <begin position="100"/>
        <end position="213"/>
    </location>
</feature>
<dbReference type="InterPro" id="IPR007111">
    <property type="entry name" value="NACHT_NTPase"/>
</dbReference>
<dbReference type="InterPro" id="IPR027417">
    <property type="entry name" value="P-loop_NTPase"/>
</dbReference>
<reference evidence="4" key="1">
    <citation type="journal article" date="2014" name="Proc. Natl. Acad. Sci. U.S.A.">
        <title>Extensive sampling of basidiomycete genomes demonstrates inadequacy of the white-rot/brown-rot paradigm for wood decay fungi.</title>
        <authorList>
            <person name="Riley R."/>
            <person name="Salamov A.A."/>
            <person name="Brown D.W."/>
            <person name="Nagy L.G."/>
            <person name="Floudas D."/>
            <person name="Held B.W."/>
            <person name="Levasseur A."/>
            <person name="Lombard V."/>
            <person name="Morin E."/>
            <person name="Otillar R."/>
            <person name="Lindquist E.A."/>
            <person name="Sun H."/>
            <person name="LaButti K.M."/>
            <person name="Schmutz J."/>
            <person name="Jabbour D."/>
            <person name="Luo H."/>
            <person name="Baker S.E."/>
            <person name="Pisabarro A.G."/>
            <person name="Walton J.D."/>
            <person name="Blanchette R.A."/>
            <person name="Henrissat B."/>
            <person name="Martin F."/>
            <person name="Cullen D."/>
            <person name="Hibbett D.S."/>
            <person name="Grigoriev I.V."/>
        </authorList>
    </citation>
    <scope>NUCLEOTIDE SEQUENCE [LARGE SCALE GENOMIC DNA]</scope>
    <source>
        <strain evidence="4">CBS 339.88</strain>
    </source>
</reference>
<protein>
    <recommendedName>
        <fullName evidence="2">NACHT domain-containing protein</fullName>
    </recommendedName>
</protein>
<dbReference type="PROSITE" id="PS50837">
    <property type="entry name" value="NACHT"/>
    <property type="match status" value="1"/>
</dbReference>
<keyword evidence="1" id="KW-0677">Repeat</keyword>
<evidence type="ECO:0000256" key="1">
    <source>
        <dbReference type="ARBA" id="ARBA00022737"/>
    </source>
</evidence>
<dbReference type="Gene3D" id="3.40.50.300">
    <property type="entry name" value="P-loop containing nucleotide triphosphate hydrolases"/>
    <property type="match status" value="1"/>
</dbReference>
<proteinExistence type="predicted"/>
<sequence>MSTNERRLHPEGTSSSSSALFNMSNAQVMITGGTFTNVNHIDTAIDYGEIIEKYFRGHIAADATHDTYESADPPQCHPGTRTAILQKLMEWAQKKDNDSFISWVFGPAGVGKSAIGHSLAELLVQGGQLAASFFFFRTAERRNTEKFLVSTLAYQLAYSFPEIQAYIAAILKRNPLVLQQSVGSQFQKLVIEPMCLLSRQDAHKVVIIDGLDECQDRNAQRLIITTISKAAPRLAGWLRFLILSRSEYQIESTFHLPAVRSITFSTDLKKDLTAFDDILLFLLAKFDEIKRMHPLKSKIEPSWPGEDTIRMLVQKSSGNFIYPQTVMKYIQNDYQRPQNRLKVVLGLIPSSDSPFAELDDLYLHILSQVRTDQATLLRLLRTLVACMSDMHTGELNFTTAFVEMILSMEPGDARLVLVDLQSLIAFDSDLDSECDCHTFPEFMHTSFPDFLLDPLRSKEYWIDVEQGYLDIACGALKALKTRNTRPLCANHAHNPLRSYYHIFLWSYERSPIGNRDDLQAAFLAHDTPLFAN</sequence>
<evidence type="ECO:0000313" key="3">
    <source>
        <dbReference type="EMBL" id="KDR70099.1"/>
    </source>
</evidence>
<evidence type="ECO:0000313" key="4">
    <source>
        <dbReference type="Proteomes" id="UP000027222"/>
    </source>
</evidence>
<dbReference type="SUPFAM" id="SSF52540">
    <property type="entry name" value="P-loop containing nucleoside triphosphate hydrolases"/>
    <property type="match status" value="1"/>
</dbReference>
<dbReference type="EMBL" id="KL142399">
    <property type="protein sequence ID" value="KDR70099.1"/>
    <property type="molecule type" value="Genomic_DNA"/>
</dbReference>
<dbReference type="HOGENOM" id="CLU_000288_6_10_1"/>
<organism evidence="3 4">
    <name type="scientific">Galerina marginata (strain CBS 339.88)</name>
    <dbReference type="NCBI Taxonomy" id="685588"/>
    <lineage>
        <taxon>Eukaryota</taxon>
        <taxon>Fungi</taxon>
        <taxon>Dikarya</taxon>
        <taxon>Basidiomycota</taxon>
        <taxon>Agaricomycotina</taxon>
        <taxon>Agaricomycetes</taxon>
        <taxon>Agaricomycetidae</taxon>
        <taxon>Agaricales</taxon>
        <taxon>Agaricineae</taxon>
        <taxon>Strophariaceae</taxon>
        <taxon>Galerina</taxon>
    </lineage>
</organism>
<evidence type="ECO:0000259" key="2">
    <source>
        <dbReference type="PROSITE" id="PS50837"/>
    </source>
</evidence>